<organism evidence="5 6">
    <name type="scientific">Anaerocolumna sedimenticola</name>
    <dbReference type="NCBI Taxonomy" id="2696063"/>
    <lineage>
        <taxon>Bacteria</taxon>
        <taxon>Bacillati</taxon>
        <taxon>Bacillota</taxon>
        <taxon>Clostridia</taxon>
        <taxon>Lachnospirales</taxon>
        <taxon>Lachnospiraceae</taxon>
        <taxon>Anaerocolumna</taxon>
    </lineage>
</organism>
<evidence type="ECO:0000313" key="6">
    <source>
        <dbReference type="Proteomes" id="UP000464314"/>
    </source>
</evidence>
<dbReference type="Gene3D" id="3.40.630.30">
    <property type="match status" value="1"/>
</dbReference>
<proteinExistence type="inferred from homology"/>
<dbReference type="PANTHER" id="PTHR43792:SF8">
    <property type="entry name" value="[RIBOSOMAL PROTEIN US5]-ALANINE N-ACETYLTRANSFERASE"/>
    <property type="match status" value="1"/>
</dbReference>
<dbReference type="GO" id="GO:0005737">
    <property type="term" value="C:cytoplasm"/>
    <property type="evidence" value="ECO:0007669"/>
    <property type="project" value="TreeGrafter"/>
</dbReference>
<protein>
    <submittedName>
        <fullName evidence="5">GNAT family N-acetyltransferase</fullName>
    </submittedName>
</protein>
<evidence type="ECO:0000256" key="1">
    <source>
        <dbReference type="ARBA" id="ARBA00022679"/>
    </source>
</evidence>
<feature type="domain" description="N-acetyltransferase" evidence="4">
    <location>
        <begin position="13"/>
        <end position="176"/>
    </location>
</feature>
<gene>
    <name evidence="5" type="ORF">Ana3638_05905</name>
</gene>
<dbReference type="Pfam" id="PF13302">
    <property type="entry name" value="Acetyltransf_3"/>
    <property type="match status" value="1"/>
</dbReference>
<evidence type="ECO:0000256" key="3">
    <source>
        <dbReference type="ARBA" id="ARBA00038502"/>
    </source>
</evidence>
<dbReference type="Proteomes" id="UP000464314">
    <property type="component" value="Chromosome"/>
</dbReference>
<keyword evidence="1 5" id="KW-0808">Transferase</keyword>
<dbReference type="GO" id="GO:0008999">
    <property type="term" value="F:protein-N-terminal-alanine acetyltransferase activity"/>
    <property type="evidence" value="ECO:0007669"/>
    <property type="project" value="TreeGrafter"/>
</dbReference>
<dbReference type="SUPFAM" id="SSF55729">
    <property type="entry name" value="Acyl-CoA N-acyltransferases (Nat)"/>
    <property type="match status" value="1"/>
</dbReference>
<dbReference type="InterPro" id="IPR051531">
    <property type="entry name" value="N-acetyltransferase"/>
</dbReference>
<dbReference type="InterPro" id="IPR000182">
    <property type="entry name" value="GNAT_dom"/>
</dbReference>
<reference evidence="5 6" key="1">
    <citation type="submission" date="2020-01" db="EMBL/GenBank/DDBJ databases">
        <title>Genome analysis of Anaerocolumna sp. CBA3638.</title>
        <authorList>
            <person name="Kim J."/>
            <person name="Roh S.W."/>
        </authorList>
    </citation>
    <scope>NUCLEOTIDE SEQUENCE [LARGE SCALE GENOMIC DNA]</scope>
    <source>
        <strain evidence="5 6">CBA3638</strain>
    </source>
</reference>
<dbReference type="RefSeq" id="WP_161837199.1">
    <property type="nucleotide sequence ID" value="NZ_CP048000.1"/>
</dbReference>
<keyword evidence="2" id="KW-0012">Acyltransferase</keyword>
<dbReference type="PROSITE" id="PS51186">
    <property type="entry name" value="GNAT"/>
    <property type="match status" value="1"/>
</dbReference>
<sequence>MQMTFNTDRLILNILHPNDADKVLTFYENNKEHFEPWEPERDPNFYTLSYQRLSLSIEYNLMLQSKLLRYWVFLKEAPHTIIGSINFYNIVRGSYFTCQLGYKFDQHHLACGYALESVQAGMRVLFADYKIHRIEANIMPLNTRSIRLIEKLGFSYEGLSKSSIHINHKWEDHARYAYINTAFEE</sequence>
<dbReference type="EMBL" id="CP048000">
    <property type="protein sequence ID" value="QHQ60363.1"/>
    <property type="molecule type" value="Genomic_DNA"/>
</dbReference>
<evidence type="ECO:0000256" key="2">
    <source>
        <dbReference type="ARBA" id="ARBA00023315"/>
    </source>
</evidence>
<dbReference type="PANTHER" id="PTHR43792">
    <property type="entry name" value="GNAT FAMILY, PUTATIVE (AFU_ORTHOLOGUE AFUA_3G00765)-RELATED-RELATED"/>
    <property type="match status" value="1"/>
</dbReference>
<dbReference type="AlphaFoldDB" id="A0A6P1TIW7"/>
<keyword evidence="6" id="KW-1185">Reference proteome</keyword>
<dbReference type="InterPro" id="IPR016181">
    <property type="entry name" value="Acyl_CoA_acyltransferase"/>
</dbReference>
<accession>A0A6P1TIW7</accession>
<evidence type="ECO:0000259" key="4">
    <source>
        <dbReference type="PROSITE" id="PS51186"/>
    </source>
</evidence>
<comment type="similarity">
    <text evidence="3">Belongs to the acetyltransferase family. RimJ subfamily.</text>
</comment>
<evidence type="ECO:0000313" key="5">
    <source>
        <dbReference type="EMBL" id="QHQ60363.1"/>
    </source>
</evidence>
<name>A0A6P1TIW7_9FIRM</name>
<dbReference type="KEGG" id="anr:Ana3638_05905"/>